<comment type="caution">
    <text evidence="3">The sequence shown here is derived from an EMBL/GenBank/DDBJ whole genome shotgun (WGS) entry which is preliminary data.</text>
</comment>
<evidence type="ECO:0000313" key="4">
    <source>
        <dbReference type="Proteomes" id="UP000467124"/>
    </source>
</evidence>
<keyword evidence="2" id="KW-1133">Transmembrane helix</keyword>
<accession>A0A7K2IWQ6</accession>
<feature type="compositionally biased region" description="Gly residues" evidence="1">
    <location>
        <begin position="69"/>
        <end position="82"/>
    </location>
</feature>
<evidence type="ECO:0000313" key="3">
    <source>
        <dbReference type="EMBL" id="MYR34381.1"/>
    </source>
</evidence>
<feature type="compositionally biased region" description="Pro residues" evidence="1">
    <location>
        <begin position="83"/>
        <end position="96"/>
    </location>
</feature>
<organism evidence="3 4">
    <name type="scientific">Nocardiopsis alba</name>
    <dbReference type="NCBI Taxonomy" id="53437"/>
    <lineage>
        <taxon>Bacteria</taxon>
        <taxon>Bacillati</taxon>
        <taxon>Actinomycetota</taxon>
        <taxon>Actinomycetes</taxon>
        <taxon>Streptosporangiales</taxon>
        <taxon>Nocardiopsidaceae</taxon>
        <taxon>Nocardiopsis</taxon>
    </lineage>
</organism>
<feature type="compositionally biased region" description="Polar residues" evidence="1">
    <location>
        <begin position="196"/>
        <end position="207"/>
    </location>
</feature>
<name>A0A7K2IWQ6_9ACTN</name>
<keyword evidence="2" id="KW-0812">Transmembrane</keyword>
<dbReference type="RefSeq" id="WP_161111527.1">
    <property type="nucleotide sequence ID" value="NZ_WWHY01000001.1"/>
</dbReference>
<dbReference type="EMBL" id="WWHY01000001">
    <property type="protein sequence ID" value="MYR34381.1"/>
    <property type="molecule type" value="Genomic_DNA"/>
</dbReference>
<feature type="region of interest" description="Disordered" evidence="1">
    <location>
        <begin position="188"/>
        <end position="215"/>
    </location>
</feature>
<protein>
    <submittedName>
        <fullName evidence="3">DUF3558 domain-containing protein</fullName>
    </submittedName>
</protein>
<feature type="region of interest" description="Disordered" evidence="1">
    <location>
        <begin position="1"/>
        <end position="100"/>
    </location>
</feature>
<feature type="transmembrane region" description="Helical" evidence="2">
    <location>
        <begin position="102"/>
        <end position="126"/>
    </location>
</feature>
<evidence type="ECO:0000256" key="1">
    <source>
        <dbReference type="SAM" id="MobiDB-lite"/>
    </source>
</evidence>
<feature type="region of interest" description="Disordered" evidence="1">
    <location>
        <begin position="130"/>
        <end position="172"/>
    </location>
</feature>
<feature type="compositionally biased region" description="Gly residues" evidence="1">
    <location>
        <begin position="15"/>
        <end position="36"/>
    </location>
</feature>
<dbReference type="AlphaFoldDB" id="A0A7K2IWQ6"/>
<sequence>MSENGPYNQPPQNPYGGGDGTGGQPPYGPGTGGQPGYGQAPYPGGPGQDPGMYAGAPGQDQGMYAGGQPPYGGPGGPGGPMGPGAPGPYPPPPQPPKSGGKAGLWVVIGGGVIIVVLVIAVIIMLVTRGGGDDQVVTPDPTTEAPVETDEPAEEPVAGGEGPSGEPPYALPQEPCEAYTDQVMSDFLLSSDPGKSVSDNSATCSTIGDSPEGNPDDAYGSLNLSYSVPYSGSDSIEAATSEFQSSVDYYTGGNDDYYPADSITEDKALDGLGDEAHLVITEYDYLGDLIPVAVLMVRTANVNIELTYQINGLSVDPEDLSMPDNAEDIMTSAAAEALAIVGS</sequence>
<keyword evidence="2" id="KW-0472">Membrane</keyword>
<proteinExistence type="predicted"/>
<gene>
    <name evidence="3" type="ORF">GTW20_19560</name>
</gene>
<reference evidence="3 4" key="1">
    <citation type="journal article" date="2019" name="Nat. Commun.">
        <title>The antimicrobial potential of Streptomyces from insect microbiomes.</title>
        <authorList>
            <person name="Chevrette M.G."/>
            <person name="Carlson C.M."/>
            <person name="Ortega H.E."/>
            <person name="Thomas C."/>
            <person name="Ananiev G.E."/>
            <person name="Barns K.J."/>
            <person name="Book A.J."/>
            <person name="Cagnazzo J."/>
            <person name="Carlos C."/>
            <person name="Flanigan W."/>
            <person name="Grubbs K.J."/>
            <person name="Horn H.A."/>
            <person name="Hoffmann F.M."/>
            <person name="Klassen J.L."/>
            <person name="Knack J.J."/>
            <person name="Lewin G.R."/>
            <person name="McDonald B.R."/>
            <person name="Muller L."/>
            <person name="Melo W.G.P."/>
            <person name="Pinto-Tomas A.A."/>
            <person name="Schmitz A."/>
            <person name="Wendt-Pienkowski E."/>
            <person name="Wildman S."/>
            <person name="Zhao M."/>
            <person name="Zhang F."/>
            <person name="Bugni T.S."/>
            <person name="Andes D.R."/>
            <person name="Pupo M.T."/>
            <person name="Currie C.R."/>
        </authorList>
    </citation>
    <scope>NUCLEOTIDE SEQUENCE [LARGE SCALE GENOMIC DNA]</scope>
    <source>
        <strain evidence="3 4">SID5840</strain>
    </source>
</reference>
<dbReference type="Proteomes" id="UP000467124">
    <property type="component" value="Unassembled WGS sequence"/>
</dbReference>
<evidence type="ECO:0000256" key="2">
    <source>
        <dbReference type="SAM" id="Phobius"/>
    </source>
</evidence>